<feature type="domain" description="Phosphoribosyltransferase" evidence="6">
    <location>
        <begin position="36"/>
        <end position="161"/>
    </location>
</feature>
<gene>
    <name evidence="8" type="primary">xpt</name>
    <name evidence="5" type="synonym">hpt</name>
    <name evidence="7" type="ORF">ASJ82_03640</name>
    <name evidence="8" type="ORF">MSCUN_08220</name>
</gene>
<evidence type="ECO:0000313" key="7">
    <source>
        <dbReference type="EMBL" id="PAV08290.1"/>
    </source>
</evidence>
<dbReference type="InterPro" id="IPR000836">
    <property type="entry name" value="PRTase_dom"/>
</dbReference>
<dbReference type="InterPro" id="IPR029057">
    <property type="entry name" value="PRTase-like"/>
</dbReference>
<dbReference type="InterPro" id="IPR050118">
    <property type="entry name" value="Pur/Pyrimidine_PRTase"/>
</dbReference>
<dbReference type="EMBL" id="LWMS01000020">
    <property type="protein sequence ID" value="PWL08383.1"/>
    <property type="molecule type" value="Genomic_DNA"/>
</dbReference>
<dbReference type="Pfam" id="PF00156">
    <property type="entry name" value="Pribosyltran"/>
    <property type="match status" value="1"/>
</dbReference>
<dbReference type="AlphaFoldDB" id="A0A2A2HG64"/>
<dbReference type="PANTHER" id="PTHR43864:SF1">
    <property type="entry name" value="XANTHINE PHOSPHORIBOSYLTRANSFERASE"/>
    <property type="match status" value="1"/>
</dbReference>
<evidence type="ECO:0000256" key="3">
    <source>
        <dbReference type="ARBA" id="ARBA00022679"/>
    </source>
</evidence>
<evidence type="ECO:0000259" key="6">
    <source>
        <dbReference type="Pfam" id="PF00156"/>
    </source>
</evidence>
<keyword evidence="1 5" id="KW-0963">Cytoplasm</keyword>
<evidence type="ECO:0000256" key="1">
    <source>
        <dbReference type="ARBA" id="ARBA00022490"/>
    </source>
</evidence>
<dbReference type="GO" id="GO:0006166">
    <property type="term" value="P:purine ribonucleoside salvage"/>
    <property type="evidence" value="ECO:0007669"/>
    <property type="project" value="UniProtKB-KW"/>
</dbReference>
<sequence>MLDELKKSLVECPVVKKGEYFYFVHPISDGVPLVEPELLDDVMDYIINHYNLNMVDKIVGVESMGIPLATALSMKTGIPFVIVRKREYGLPGEHKVHQKTGYSENELYINGLNKDDNVLLIDDVVSTGGTITSVIKALDQIGVNLVYTIVPIEKDDGRINAEHNTGHNIDTLVKIKMVDGKVTIVDD</sequence>
<comment type="subunit">
    <text evidence="5">Homodimer.</text>
</comment>
<reference evidence="8 10" key="1">
    <citation type="submission" date="2016-04" db="EMBL/GenBank/DDBJ databases">
        <title>Genome sequence of Methanosphaera cuniculi DSM 4103.</title>
        <authorList>
            <person name="Poehlein A."/>
            <person name="Seedorf H."/>
            <person name="Daniel R."/>
        </authorList>
    </citation>
    <scope>NUCLEOTIDE SEQUENCE [LARGE SCALE GENOMIC DNA]</scope>
    <source>
        <strain evidence="8 10">DSM 4103</strain>
    </source>
</reference>
<evidence type="ECO:0000313" key="8">
    <source>
        <dbReference type="EMBL" id="PWL08383.1"/>
    </source>
</evidence>
<proteinExistence type="inferred from homology"/>
<dbReference type="Proteomes" id="UP000246004">
    <property type="component" value="Unassembled WGS sequence"/>
</dbReference>
<evidence type="ECO:0000256" key="5">
    <source>
        <dbReference type="HAMAP-Rule" id="MF_01467"/>
    </source>
</evidence>
<keyword evidence="4 5" id="KW-0660">Purine salvage</keyword>
<reference evidence="7 9" key="2">
    <citation type="journal article" date="2017" name="BMC Genomics">
        <title>Genomic analysis of methanogenic archaea reveals a shift towards energy conservation.</title>
        <authorList>
            <person name="Gilmore S.P."/>
            <person name="Henske J.K."/>
            <person name="Sexton J.A."/>
            <person name="Solomon K.V."/>
            <person name="Seppala S."/>
            <person name="Yoo J.I."/>
            <person name="Huyett L.M."/>
            <person name="Pressman A."/>
            <person name="Cogan J.Z."/>
            <person name="Kivenson V."/>
            <person name="Peng X."/>
            <person name="Tan Y."/>
            <person name="Valentine D.L."/>
            <person name="O'Malley M.A."/>
        </authorList>
    </citation>
    <scope>NUCLEOTIDE SEQUENCE [LARGE SCALE GENOMIC DNA]</scope>
    <source>
        <strain evidence="7 9">1R-7</strain>
    </source>
</reference>
<accession>A0A2A2HG64</accession>
<dbReference type="GO" id="GO:0032264">
    <property type="term" value="P:IMP salvage"/>
    <property type="evidence" value="ECO:0007669"/>
    <property type="project" value="UniProtKB-UniRule"/>
</dbReference>
<organism evidence="7 9">
    <name type="scientific">Methanosphaera cuniculi</name>
    <dbReference type="NCBI Taxonomy" id="1077256"/>
    <lineage>
        <taxon>Archaea</taxon>
        <taxon>Methanobacteriati</taxon>
        <taxon>Methanobacteriota</taxon>
        <taxon>Methanomada group</taxon>
        <taxon>Methanobacteria</taxon>
        <taxon>Methanobacteriales</taxon>
        <taxon>Methanobacteriaceae</taxon>
        <taxon>Methanosphaera</taxon>
    </lineage>
</organism>
<dbReference type="PANTHER" id="PTHR43864">
    <property type="entry name" value="HYPOXANTHINE/GUANINE PHOSPHORIBOSYLTRANSFERASE"/>
    <property type="match status" value="1"/>
</dbReference>
<dbReference type="RefSeq" id="WP_095607945.1">
    <property type="nucleotide sequence ID" value="NZ_CAUHCB010000004.1"/>
</dbReference>
<comment type="pathway">
    <text evidence="5">Purine metabolism; IMP biosynthesis via salvage pathway; IMP from hypoxanthine: step 1/1.</text>
</comment>
<dbReference type="InterPro" id="IPR026597">
    <property type="entry name" value="HGPRTase-like"/>
</dbReference>
<evidence type="ECO:0000256" key="2">
    <source>
        <dbReference type="ARBA" id="ARBA00022676"/>
    </source>
</evidence>
<comment type="subcellular location">
    <subcellularLocation>
        <location evidence="5">Cytoplasm</location>
    </subcellularLocation>
</comment>
<protein>
    <recommendedName>
        <fullName evidence="5">Hypoxanthine/guanine phosphoribosyltransferase</fullName>
        <shortName evidence="5">HGPRTase</shortName>
        <ecNumber evidence="5">2.4.2.8</ecNumber>
    </recommendedName>
</protein>
<dbReference type="EMBL" id="LMVN01000001">
    <property type="protein sequence ID" value="PAV08290.1"/>
    <property type="molecule type" value="Genomic_DNA"/>
</dbReference>
<dbReference type="GO" id="GO:0005737">
    <property type="term" value="C:cytoplasm"/>
    <property type="evidence" value="ECO:0007669"/>
    <property type="project" value="UniProtKB-SubCell"/>
</dbReference>
<dbReference type="UniPathway" id="UPA00591">
    <property type="reaction ID" value="UER00648"/>
</dbReference>
<comment type="caution">
    <text evidence="7">The sequence shown here is derived from an EMBL/GenBank/DDBJ whole genome shotgun (WGS) entry which is preliminary data.</text>
</comment>
<dbReference type="NCBIfam" id="NF040646">
    <property type="entry name" value="HPT_Archaea"/>
    <property type="match status" value="1"/>
</dbReference>
<comment type="catalytic activity">
    <reaction evidence="5">
        <text>GMP + diphosphate = guanine + 5-phospho-alpha-D-ribose 1-diphosphate</text>
        <dbReference type="Rhea" id="RHEA:25424"/>
        <dbReference type="ChEBI" id="CHEBI:16235"/>
        <dbReference type="ChEBI" id="CHEBI:33019"/>
        <dbReference type="ChEBI" id="CHEBI:58017"/>
        <dbReference type="ChEBI" id="CHEBI:58115"/>
    </reaction>
</comment>
<dbReference type="CDD" id="cd06223">
    <property type="entry name" value="PRTases_typeI"/>
    <property type="match status" value="1"/>
</dbReference>
<dbReference type="Proteomes" id="UP000217528">
    <property type="component" value="Unassembled WGS sequence"/>
</dbReference>
<comment type="function">
    <text evidence="5">Catalyzes a salvage reaction resulting in the formation of IMP that is energically less costly than de novo synthesis.</text>
</comment>
<dbReference type="HAMAP" id="MF_01467">
    <property type="entry name" value="Hypx_phosphoribosyltr"/>
    <property type="match status" value="1"/>
</dbReference>
<dbReference type="GO" id="GO:0004422">
    <property type="term" value="F:hypoxanthine phosphoribosyltransferase activity"/>
    <property type="evidence" value="ECO:0007669"/>
    <property type="project" value="UniProtKB-UniRule"/>
</dbReference>
<dbReference type="NCBIfam" id="NF002635">
    <property type="entry name" value="PRK02304.1-4"/>
    <property type="match status" value="1"/>
</dbReference>
<keyword evidence="2 5" id="KW-0328">Glycosyltransferase</keyword>
<keyword evidence="9" id="KW-1185">Reference proteome</keyword>
<dbReference type="EC" id="2.4.2.8" evidence="5"/>
<evidence type="ECO:0000313" key="10">
    <source>
        <dbReference type="Proteomes" id="UP000246004"/>
    </source>
</evidence>
<name>A0A2A2HG64_9EURY</name>
<comment type="similarity">
    <text evidence="5">Belongs to the purine/pyrimidine phosphoribosyltransferase family. Archaeal HPRT subfamily.</text>
</comment>
<evidence type="ECO:0000313" key="9">
    <source>
        <dbReference type="Proteomes" id="UP000217528"/>
    </source>
</evidence>
<dbReference type="SUPFAM" id="SSF53271">
    <property type="entry name" value="PRTase-like"/>
    <property type="match status" value="1"/>
</dbReference>
<dbReference type="OrthoDB" id="8323at2157"/>
<dbReference type="Gene3D" id="3.40.50.2020">
    <property type="match status" value="1"/>
</dbReference>
<evidence type="ECO:0000256" key="4">
    <source>
        <dbReference type="ARBA" id="ARBA00022726"/>
    </source>
</evidence>
<keyword evidence="3 5" id="KW-0808">Transferase</keyword>
<comment type="catalytic activity">
    <reaction evidence="5">
        <text>IMP + diphosphate = hypoxanthine + 5-phospho-alpha-D-ribose 1-diphosphate</text>
        <dbReference type="Rhea" id="RHEA:17973"/>
        <dbReference type="ChEBI" id="CHEBI:17368"/>
        <dbReference type="ChEBI" id="CHEBI:33019"/>
        <dbReference type="ChEBI" id="CHEBI:58017"/>
        <dbReference type="ChEBI" id="CHEBI:58053"/>
        <dbReference type="EC" id="2.4.2.8"/>
    </reaction>
</comment>